<protein>
    <submittedName>
        <fullName evidence="2">Uncharacterized protein</fullName>
    </submittedName>
</protein>
<gene>
    <name evidence="2" type="ORF">MHPYR_430076</name>
</gene>
<sequence>MLPTPSRADAGALGATGGQPTSGGLLSVVTNCLSAGGQPYR</sequence>
<reference evidence="2" key="1">
    <citation type="submission" date="2016-03" db="EMBL/GenBank/DDBJ databases">
        <authorList>
            <person name="Ploux O."/>
        </authorList>
    </citation>
    <scope>NUCLEOTIDE SEQUENCE</scope>
    <source>
        <strain evidence="2">UC10</strain>
    </source>
</reference>
<evidence type="ECO:0000256" key="1">
    <source>
        <dbReference type="SAM" id="MobiDB-lite"/>
    </source>
</evidence>
<accession>A0A1Y5PFI8</accession>
<organism evidence="2">
    <name type="scientific">uncultured Mycobacterium sp</name>
    <dbReference type="NCBI Taxonomy" id="171292"/>
    <lineage>
        <taxon>Bacteria</taxon>
        <taxon>Bacillati</taxon>
        <taxon>Actinomycetota</taxon>
        <taxon>Actinomycetes</taxon>
        <taxon>Mycobacteriales</taxon>
        <taxon>Mycobacteriaceae</taxon>
        <taxon>Mycobacterium</taxon>
        <taxon>environmental samples</taxon>
    </lineage>
</organism>
<name>A0A1Y5PFI8_9MYCO</name>
<evidence type="ECO:0000313" key="2">
    <source>
        <dbReference type="EMBL" id="SBS77487.1"/>
    </source>
</evidence>
<dbReference type="AlphaFoldDB" id="A0A1Y5PFI8"/>
<proteinExistence type="predicted"/>
<dbReference type="EMBL" id="FLQS01000038">
    <property type="protein sequence ID" value="SBS77487.1"/>
    <property type="molecule type" value="Genomic_DNA"/>
</dbReference>
<feature type="region of interest" description="Disordered" evidence="1">
    <location>
        <begin position="1"/>
        <end position="23"/>
    </location>
</feature>